<keyword evidence="3" id="KW-1185">Reference proteome</keyword>
<feature type="transmembrane region" description="Helical" evidence="1">
    <location>
        <begin position="306"/>
        <end position="331"/>
    </location>
</feature>
<feature type="transmembrane region" description="Helical" evidence="1">
    <location>
        <begin position="110"/>
        <end position="130"/>
    </location>
</feature>
<feature type="transmembrane region" description="Helical" evidence="1">
    <location>
        <begin position="136"/>
        <end position="158"/>
    </location>
</feature>
<dbReference type="eggNOG" id="COG4485">
    <property type="taxonomic scope" value="Bacteria"/>
</dbReference>
<dbReference type="Proteomes" id="UP000051500">
    <property type="component" value="Unassembled WGS sequence"/>
</dbReference>
<feature type="transmembrane region" description="Helical" evidence="1">
    <location>
        <begin position="337"/>
        <end position="354"/>
    </location>
</feature>
<keyword evidence="1" id="KW-0472">Membrane</keyword>
<name>A0A0R2KLN1_9LACO</name>
<evidence type="ECO:0000313" key="2">
    <source>
        <dbReference type="EMBL" id="KRN90361.1"/>
    </source>
</evidence>
<feature type="transmembrane region" description="Helical" evidence="1">
    <location>
        <begin position="390"/>
        <end position="408"/>
    </location>
</feature>
<sequence>MCVTFFIYSTYFITGHTLIWSADATVQHLPLLTSFRSQVLEFLQHPFQPLNHWSWKFGLGADTLSIYSYYNIGDIFSYLSLLFPASKIVIAYQLIVILRLYCAGLAFCYFGNHFSLSTLSIVAGSLVYLFNTFLEYAHLAQPFFTTAFILFPLIIIALEKVFQNGSKWPLLAVFTWMLISNFYFAYMLGIGAMVYVVLRYLFYYRKDPQFKLLKTLFTLAWATIGSLALSAFVLIPEIIFTLNSTRSHSAFANGLKLYPLSYYLLLPSQLINGGSNNLLFWSALGFASVVFFAIIYIFIKAKDYPLLATIFGLSFIILLIPAGGAFLNGMMSPSNRWTFMLCFALAFATAILFENINHLSKTTLKIFAYSTVVYGSLVTLIYFIKNNEKLFIPIIFLLISLSVIYLINTKSQTTQKARQLMLGTLLLNVILNGVYFAAPFNNSFANKMLMQGEYANLQKNRYYNLDQNIKPSNEFRVSTISKNYDLGGSLNYLALSNSINSPLNSINSFYSLQNKNIGTFSQDMQNIQYLANIPLGQVDDRTVLNNFLGVRYLFMMINQPNAKKIPAGYHQDQASTLIPDPYGNQKNDQQTIRYKTKYAFPLIYWQDTVIKPKDYKRLNATQKERLLAQAVLISQDTSAKDLSLFKDYKTLSQNVPFKIYSNHLKDEQPIELNTQKIIKQDPDEEYTLQLQKPQKYLDSELHLQFNKINYAPFTMSKLIEIQKAAKLNSQIRQPETNLDFNHRYYDMYYLRSNIFKELTDQSYKITVKSSKAQEQIVQRHPSSTSFYSVVDQGTMNLGYYHKLPKKLKLDLSKLGTYHFNVKLIAEPLGKPYYQAVKKIQQHALQNIKFSNNGVSGSITTNKQGILTSSIPYSSGWSARVDGHQVPVLKTNLAFVGLKLTPGKHKISFSYQIPGLHKGLIISGLTLIIALLWFGIELILKRKK</sequence>
<feature type="transmembrane region" description="Helical" evidence="1">
    <location>
        <begin position="75"/>
        <end position="98"/>
    </location>
</feature>
<dbReference type="EMBL" id="JQBZ01000003">
    <property type="protein sequence ID" value="KRN90361.1"/>
    <property type="molecule type" value="Genomic_DNA"/>
</dbReference>
<dbReference type="AlphaFoldDB" id="A0A0R2KLN1"/>
<evidence type="ECO:0000313" key="3">
    <source>
        <dbReference type="Proteomes" id="UP000051500"/>
    </source>
</evidence>
<dbReference type="PANTHER" id="PTHR38454:SF1">
    <property type="entry name" value="INTEGRAL MEMBRANE PROTEIN"/>
    <property type="match status" value="1"/>
</dbReference>
<feature type="transmembrane region" description="Helical" evidence="1">
    <location>
        <begin position="278"/>
        <end position="299"/>
    </location>
</feature>
<keyword evidence="1" id="KW-1133">Transmembrane helix</keyword>
<proteinExistence type="predicted"/>
<dbReference type="PANTHER" id="PTHR38454">
    <property type="entry name" value="INTEGRAL MEMBRANE PROTEIN-RELATED"/>
    <property type="match status" value="1"/>
</dbReference>
<feature type="transmembrane region" description="Helical" evidence="1">
    <location>
        <begin position="420"/>
        <end position="438"/>
    </location>
</feature>
<accession>A0A0R2KLN1</accession>
<keyword evidence="1" id="KW-0812">Transmembrane</keyword>
<dbReference type="STRING" id="1122146.IV53_GL000276"/>
<feature type="transmembrane region" description="Helical" evidence="1">
    <location>
        <begin position="366"/>
        <end position="384"/>
    </location>
</feature>
<dbReference type="InterPro" id="IPR018580">
    <property type="entry name" value="Uncharacterised_YfhO"/>
</dbReference>
<gene>
    <name evidence="2" type="ORF">IV53_GL000276</name>
</gene>
<feature type="transmembrane region" description="Helical" evidence="1">
    <location>
        <begin position="919"/>
        <end position="939"/>
    </location>
</feature>
<feature type="transmembrane region" description="Helical" evidence="1">
    <location>
        <begin position="170"/>
        <end position="198"/>
    </location>
</feature>
<organism evidence="2 3">
    <name type="scientific">Ligilactobacillus ceti DSM 22408</name>
    <dbReference type="NCBI Taxonomy" id="1122146"/>
    <lineage>
        <taxon>Bacteria</taxon>
        <taxon>Bacillati</taxon>
        <taxon>Bacillota</taxon>
        <taxon>Bacilli</taxon>
        <taxon>Lactobacillales</taxon>
        <taxon>Lactobacillaceae</taxon>
        <taxon>Ligilactobacillus</taxon>
    </lineage>
</organism>
<protein>
    <submittedName>
        <fullName evidence="2">Membrane protein</fullName>
    </submittedName>
</protein>
<dbReference type="Pfam" id="PF09586">
    <property type="entry name" value="YfhO"/>
    <property type="match status" value="1"/>
</dbReference>
<reference evidence="2 3" key="1">
    <citation type="journal article" date="2015" name="Genome Announc.">
        <title>Expanding the biotechnology potential of lactobacilli through comparative genomics of 213 strains and associated genera.</title>
        <authorList>
            <person name="Sun Z."/>
            <person name="Harris H.M."/>
            <person name="McCann A."/>
            <person name="Guo C."/>
            <person name="Argimon S."/>
            <person name="Zhang W."/>
            <person name="Yang X."/>
            <person name="Jeffery I.B."/>
            <person name="Cooney J.C."/>
            <person name="Kagawa T.F."/>
            <person name="Liu W."/>
            <person name="Song Y."/>
            <person name="Salvetti E."/>
            <person name="Wrobel A."/>
            <person name="Rasinkangas P."/>
            <person name="Parkhill J."/>
            <person name="Rea M.C."/>
            <person name="O'Sullivan O."/>
            <person name="Ritari J."/>
            <person name="Douillard F.P."/>
            <person name="Paul Ross R."/>
            <person name="Yang R."/>
            <person name="Briner A.E."/>
            <person name="Felis G.E."/>
            <person name="de Vos W.M."/>
            <person name="Barrangou R."/>
            <person name="Klaenhammer T.R."/>
            <person name="Caufield P.W."/>
            <person name="Cui Y."/>
            <person name="Zhang H."/>
            <person name="O'Toole P.W."/>
        </authorList>
    </citation>
    <scope>NUCLEOTIDE SEQUENCE [LARGE SCALE GENOMIC DNA]</scope>
    <source>
        <strain evidence="2 3">DSM 22408</strain>
    </source>
</reference>
<comment type="caution">
    <text evidence="2">The sequence shown here is derived from an EMBL/GenBank/DDBJ whole genome shotgun (WGS) entry which is preliminary data.</text>
</comment>
<dbReference type="PATRIC" id="fig|1122146.4.peg.282"/>
<feature type="transmembrane region" description="Helical" evidence="1">
    <location>
        <begin position="218"/>
        <end position="242"/>
    </location>
</feature>
<evidence type="ECO:0000256" key="1">
    <source>
        <dbReference type="SAM" id="Phobius"/>
    </source>
</evidence>